<sequence>MVAAHEYLKPERFPSYLEDYVRYEAEATVLSFYQPLLIPGLLQTAETVREYLNAHFPPLDDDTIEERVPARLERQSLLRDQRKAFSFVIGEAALRHQAGGVEAHRRQLLHLVEAGKARNVSVQVLPFGPAGPGLLGPFVLLETPEHEHLVYEEGQTMGVLYADAAKVSIVMQRHAMILRQALSPDESARFIGKLAEEL</sequence>
<evidence type="ECO:0000313" key="2">
    <source>
        <dbReference type="EMBL" id="MFD0282891.1"/>
    </source>
</evidence>
<feature type="domain" description="DUF5753" evidence="1">
    <location>
        <begin position="17"/>
        <end position="192"/>
    </location>
</feature>
<evidence type="ECO:0000259" key="1">
    <source>
        <dbReference type="Pfam" id="PF19054"/>
    </source>
</evidence>
<name>A0ABW2VEF8_9ACTN</name>
<dbReference type="EMBL" id="JBHTEC010000001">
    <property type="protein sequence ID" value="MFD0282891.1"/>
    <property type="molecule type" value="Genomic_DNA"/>
</dbReference>
<accession>A0ABW2VEF8</accession>
<gene>
    <name evidence="2" type="ORF">ACFQZP_14585</name>
</gene>
<organism evidence="2 3">
    <name type="scientific">Streptomyces lutosisoli</name>
    <dbReference type="NCBI Taxonomy" id="2665721"/>
    <lineage>
        <taxon>Bacteria</taxon>
        <taxon>Bacillati</taxon>
        <taxon>Actinomycetota</taxon>
        <taxon>Actinomycetes</taxon>
        <taxon>Kitasatosporales</taxon>
        <taxon>Streptomycetaceae</taxon>
        <taxon>Streptomyces</taxon>
    </lineage>
</organism>
<proteinExistence type="predicted"/>
<dbReference type="RefSeq" id="WP_381249622.1">
    <property type="nucleotide sequence ID" value="NZ_JBHTBI010000004.1"/>
</dbReference>
<protein>
    <submittedName>
        <fullName evidence="2">DUF5753 domain-containing protein</fullName>
    </submittedName>
</protein>
<dbReference type="Pfam" id="PF19054">
    <property type="entry name" value="DUF5753"/>
    <property type="match status" value="1"/>
</dbReference>
<dbReference type="InterPro" id="IPR043917">
    <property type="entry name" value="DUF5753"/>
</dbReference>
<dbReference type="Proteomes" id="UP001596957">
    <property type="component" value="Unassembled WGS sequence"/>
</dbReference>
<evidence type="ECO:0000313" key="3">
    <source>
        <dbReference type="Proteomes" id="UP001596957"/>
    </source>
</evidence>
<keyword evidence="3" id="KW-1185">Reference proteome</keyword>
<reference evidence="3" key="1">
    <citation type="journal article" date="2019" name="Int. J. Syst. Evol. Microbiol.">
        <title>The Global Catalogue of Microorganisms (GCM) 10K type strain sequencing project: providing services to taxonomists for standard genome sequencing and annotation.</title>
        <authorList>
            <consortium name="The Broad Institute Genomics Platform"/>
            <consortium name="The Broad Institute Genome Sequencing Center for Infectious Disease"/>
            <person name="Wu L."/>
            <person name="Ma J."/>
        </authorList>
    </citation>
    <scope>NUCLEOTIDE SEQUENCE [LARGE SCALE GENOMIC DNA]</scope>
    <source>
        <strain evidence="3">CGMCC 4.7198</strain>
    </source>
</reference>
<comment type="caution">
    <text evidence="2">The sequence shown here is derived from an EMBL/GenBank/DDBJ whole genome shotgun (WGS) entry which is preliminary data.</text>
</comment>